<dbReference type="InterPro" id="IPR007300">
    <property type="entry name" value="CidB/LrgB"/>
</dbReference>
<feature type="transmembrane region" description="Helical" evidence="5">
    <location>
        <begin position="227"/>
        <end position="247"/>
    </location>
</feature>
<feature type="transmembrane region" description="Helical" evidence="5">
    <location>
        <begin position="51"/>
        <end position="73"/>
    </location>
</feature>
<proteinExistence type="predicted"/>
<sequence length="249" mass="26001">MQIPFFLAPNGVLDITLPDFSFAGLLLAGSFASIAMFELCVLLYKKVKTPLLNPLLITLIGLIFALTFFHISLESYEQSVSIFSFLLGPATVALAYSVYKQRQILKEHFIPIVAGCFVGSVVSMVSAYGLCKLLGLGNDMALSFIPKSVTTPIAIAASQELGGITSITVAAVIITGILGAIFSPVMAKVFHVNSSIAKGVAIGACSHAVGTTKAIEMGELEGAMSGVALAVSGILTTIIVIIAHCVFQG</sequence>
<protein>
    <submittedName>
        <fullName evidence="6">TIGR00659 family protein</fullName>
    </submittedName>
</protein>
<feature type="transmembrane region" description="Helical" evidence="5">
    <location>
        <begin position="161"/>
        <end position="183"/>
    </location>
</feature>
<dbReference type="OrthoDB" id="9811701at2"/>
<evidence type="ECO:0000256" key="4">
    <source>
        <dbReference type="ARBA" id="ARBA00023136"/>
    </source>
</evidence>
<dbReference type="AlphaFoldDB" id="A0A1H8PC69"/>
<reference evidence="7" key="1">
    <citation type="submission" date="2016-10" db="EMBL/GenBank/DDBJ databases">
        <authorList>
            <person name="Varghese N."/>
        </authorList>
    </citation>
    <scope>NUCLEOTIDE SEQUENCE [LARGE SCALE GENOMIC DNA]</scope>
    <source>
        <strain evidence="7">DSM 21843</strain>
    </source>
</reference>
<dbReference type="PANTHER" id="PTHR30249:SF0">
    <property type="entry name" value="PLASTIDAL GLYCOLATE_GLYCERATE TRANSLOCATOR 1, CHLOROPLASTIC"/>
    <property type="match status" value="1"/>
</dbReference>
<dbReference type="GO" id="GO:0016020">
    <property type="term" value="C:membrane"/>
    <property type="evidence" value="ECO:0007669"/>
    <property type="project" value="UniProtKB-SubCell"/>
</dbReference>
<dbReference type="RefSeq" id="WP_082867976.1">
    <property type="nucleotide sequence ID" value="NZ_CP011402.1"/>
</dbReference>
<evidence type="ECO:0000256" key="5">
    <source>
        <dbReference type="SAM" id="Phobius"/>
    </source>
</evidence>
<feature type="transmembrane region" description="Helical" evidence="5">
    <location>
        <begin position="195"/>
        <end position="215"/>
    </location>
</feature>
<evidence type="ECO:0000256" key="3">
    <source>
        <dbReference type="ARBA" id="ARBA00022989"/>
    </source>
</evidence>
<evidence type="ECO:0000313" key="6">
    <source>
        <dbReference type="EMBL" id="SEO39218.1"/>
    </source>
</evidence>
<name>A0A1H8PC69_9ACTN</name>
<feature type="transmembrane region" description="Helical" evidence="5">
    <location>
        <begin position="79"/>
        <end position="97"/>
    </location>
</feature>
<evidence type="ECO:0000313" key="7">
    <source>
        <dbReference type="Proteomes" id="UP000182975"/>
    </source>
</evidence>
<feature type="transmembrane region" description="Helical" evidence="5">
    <location>
        <begin position="109"/>
        <end position="130"/>
    </location>
</feature>
<dbReference type="Pfam" id="PF04172">
    <property type="entry name" value="LrgB"/>
    <property type="match status" value="1"/>
</dbReference>
<keyword evidence="3 5" id="KW-1133">Transmembrane helix</keyword>
<accession>A0A1H8PC69</accession>
<organism evidence="6 7">
    <name type="scientific">Denitrobacterium detoxificans</name>
    <dbReference type="NCBI Taxonomy" id="79604"/>
    <lineage>
        <taxon>Bacteria</taxon>
        <taxon>Bacillati</taxon>
        <taxon>Actinomycetota</taxon>
        <taxon>Coriobacteriia</taxon>
        <taxon>Eggerthellales</taxon>
        <taxon>Eggerthellaceae</taxon>
        <taxon>Denitrobacterium</taxon>
    </lineage>
</organism>
<keyword evidence="4 5" id="KW-0472">Membrane</keyword>
<gene>
    <name evidence="6" type="ORF">SAMN02910314_00097</name>
</gene>
<feature type="transmembrane region" description="Helical" evidence="5">
    <location>
        <begin position="20"/>
        <end position="44"/>
    </location>
</feature>
<dbReference type="PANTHER" id="PTHR30249">
    <property type="entry name" value="PUTATIVE SEROTONIN TRANSPORTER"/>
    <property type="match status" value="1"/>
</dbReference>
<evidence type="ECO:0000256" key="2">
    <source>
        <dbReference type="ARBA" id="ARBA00022692"/>
    </source>
</evidence>
<evidence type="ECO:0000256" key="1">
    <source>
        <dbReference type="ARBA" id="ARBA00004141"/>
    </source>
</evidence>
<keyword evidence="2 5" id="KW-0812">Transmembrane</keyword>
<dbReference type="EMBL" id="FOEC01000001">
    <property type="protein sequence ID" value="SEO39218.1"/>
    <property type="molecule type" value="Genomic_DNA"/>
</dbReference>
<keyword evidence="7" id="KW-1185">Reference proteome</keyword>
<comment type="subcellular location">
    <subcellularLocation>
        <location evidence="1">Membrane</location>
        <topology evidence="1">Multi-pass membrane protein</topology>
    </subcellularLocation>
</comment>
<dbReference type="Proteomes" id="UP000182975">
    <property type="component" value="Unassembled WGS sequence"/>
</dbReference>
<dbReference type="STRING" id="79604.AAY81_09505"/>